<organism evidence="6 7">
    <name type="scientific">Tumebacillus flagellatus</name>
    <dbReference type="NCBI Taxonomy" id="1157490"/>
    <lineage>
        <taxon>Bacteria</taxon>
        <taxon>Bacillati</taxon>
        <taxon>Bacillota</taxon>
        <taxon>Bacilli</taxon>
        <taxon>Bacillales</taxon>
        <taxon>Alicyclobacillaceae</taxon>
        <taxon>Tumebacillus</taxon>
    </lineage>
</organism>
<keyword evidence="7" id="KW-1185">Reference proteome</keyword>
<evidence type="ECO:0000256" key="3">
    <source>
        <dbReference type="ARBA" id="ARBA00022989"/>
    </source>
</evidence>
<evidence type="ECO:0000313" key="6">
    <source>
        <dbReference type="EMBL" id="KEO84486.1"/>
    </source>
</evidence>
<feature type="transmembrane region" description="Helical" evidence="5">
    <location>
        <begin position="53"/>
        <end position="71"/>
    </location>
</feature>
<dbReference type="EMBL" id="JMIR01000004">
    <property type="protein sequence ID" value="KEO84486.1"/>
    <property type="molecule type" value="Genomic_DNA"/>
</dbReference>
<keyword evidence="1 5" id="KW-1003">Cell membrane</keyword>
<dbReference type="RefSeq" id="WP_038085095.1">
    <property type="nucleotide sequence ID" value="NZ_JMIR01000004.1"/>
</dbReference>
<comment type="subcellular location">
    <subcellularLocation>
        <location evidence="5">Cell membrane</location>
        <topology evidence="5">Multi-pass membrane protein</topology>
    </subcellularLocation>
</comment>
<evidence type="ECO:0000256" key="4">
    <source>
        <dbReference type="ARBA" id="ARBA00023136"/>
    </source>
</evidence>
<dbReference type="AlphaFoldDB" id="A0A074LQS9"/>
<keyword evidence="2 5" id="KW-0812">Transmembrane</keyword>
<comment type="caution">
    <text evidence="6">The sequence shown here is derived from an EMBL/GenBank/DDBJ whole genome shotgun (WGS) entry which is preliminary data.</text>
</comment>
<dbReference type="HAMAP" id="MF_01874">
    <property type="entry name" value="UPF0756"/>
    <property type="match status" value="1"/>
</dbReference>
<comment type="similarity">
    <text evidence="5">Belongs to the UPF0756 family.</text>
</comment>
<reference evidence="6 7" key="1">
    <citation type="journal article" date="2013" name="Int. J. Syst. Evol. Microbiol.">
        <title>Tumebacillus flagellatus sp. nov., an alpha-amylase/pullulanase-producing bacterium isolated from cassava wastewater.</title>
        <authorList>
            <person name="Wang Q."/>
            <person name="Xie N."/>
            <person name="Qin Y."/>
            <person name="Shen N."/>
            <person name="Zhu J."/>
            <person name="Mi H."/>
            <person name="Huang R."/>
        </authorList>
    </citation>
    <scope>NUCLEOTIDE SEQUENCE [LARGE SCALE GENOMIC DNA]</scope>
    <source>
        <strain evidence="6 7">GST4</strain>
    </source>
</reference>
<dbReference type="Pfam" id="PF04284">
    <property type="entry name" value="DUF441"/>
    <property type="match status" value="1"/>
</dbReference>
<feature type="transmembrane region" description="Helical" evidence="5">
    <location>
        <begin position="77"/>
        <end position="100"/>
    </location>
</feature>
<proteinExistence type="inferred from homology"/>
<evidence type="ECO:0000313" key="7">
    <source>
        <dbReference type="Proteomes" id="UP000027931"/>
    </source>
</evidence>
<evidence type="ECO:0000256" key="5">
    <source>
        <dbReference type="HAMAP-Rule" id="MF_01874"/>
    </source>
</evidence>
<dbReference type="Proteomes" id="UP000027931">
    <property type="component" value="Unassembled WGS sequence"/>
</dbReference>
<feature type="transmembrane region" description="Helical" evidence="5">
    <location>
        <begin position="112"/>
        <end position="130"/>
    </location>
</feature>
<dbReference type="PANTHER" id="PTHR38452:SF1">
    <property type="entry name" value="UPF0756 MEMBRANE PROTEIN YEAL"/>
    <property type="match status" value="1"/>
</dbReference>
<keyword evidence="3 5" id="KW-1133">Transmembrane helix</keyword>
<evidence type="ECO:0000256" key="1">
    <source>
        <dbReference type="ARBA" id="ARBA00022475"/>
    </source>
</evidence>
<dbReference type="eggNOG" id="COG2707">
    <property type="taxonomic scope" value="Bacteria"/>
</dbReference>
<evidence type="ECO:0000256" key="2">
    <source>
        <dbReference type="ARBA" id="ARBA00022692"/>
    </source>
</evidence>
<feature type="transmembrane region" description="Helical" evidence="5">
    <location>
        <begin position="6"/>
        <end position="33"/>
    </location>
</feature>
<dbReference type="InterPro" id="IPR007382">
    <property type="entry name" value="UPF0756_TM"/>
</dbReference>
<dbReference type="OrthoDB" id="80306at2"/>
<dbReference type="STRING" id="1157490.EL26_05140"/>
<dbReference type="PANTHER" id="PTHR38452">
    <property type="entry name" value="UPF0756 MEMBRANE PROTEIN YEAL"/>
    <property type="match status" value="1"/>
</dbReference>
<name>A0A074LQS9_9BACL</name>
<sequence>MCVTGEIVLVVLIIIGIVGRASILATAASLLLIMKLLSFQRFFPTMERRGLELGLLFLMISVLVPLVNGKIQTKDLLGTFLTIGGICALVGGIIATYVNGQGLYMLKMDPELMVGMILGSVIGIVVFKGIPVGPLMAAAIAAMLMRLVQFFFR</sequence>
<accession>A0A074LQS9</accession>
<protein>
    <recommendedName>
        <fullName evidence="5">UPF0756 membrane protein EL26_05140</fullName>
    </recommendedName>
</protein>
<gene>
    <name evidence="6" type="ORF">EL26_05140</name>
</gene>
<keyword evidence="4 5" id="KW-0472">Membrane</keyword>
<dbReference type="GO" id="GO:0005886">
    <property type="term" value="C:plasma membrane"/>
    <property type="evidence" value="ECO:0007669"/>
    <property type="project" value="UniProtKB-SubCell"/>
</dbReference>